<sequence length="1403" mass="152722">MNLQQQRWGSQPGIVRSEFPPPPSEAAVAPLVRLGIGAGLFELDRRLGEAADDGKAGGDGSAVHEAREALVQAATRLRDRGTGSLDAFLATLAAVSWAPPPVQCPQGQGVFLELLEEAEECQDMLRMQMDSGEGMEEMYSCVCNVLRQLLEVVTDQLDESMVVSAVSPRGNTSHDTLRLAVQFLLLLVQTLPQEDVLYSVVRLLFGGELFLDFRSSDLQARAILLCGAFRLLDAMRQRGMDVTEVAKSINDLLGALIDEHERIAAVLRSPIHCRANPLNASDLPWRPHWFPLYDEYLTFLNTMQRGDQDLIVLVLMHMQRVLCSLSPAARQGGGELVFIGQPLMKLLQMNTTFEPVVQSNALAVLNIRLSTAMATHSENSSLFKRHLATRFTPEVLQTLEALVVMHFPGRTGRQGDCDDASKPASRDSQIISMKIEVLSRAVALIVQTGGASYSFVEQQAFKPYGCDAFWENASVGQRCFALLFLAGVLEHLPQEAVPATATPDLLRIWLKSSFDFGGQLCFAHFTAVLAMQPCTAGAFEGVRVLEELLGDGCMEARRGLLERVAAQLRSSEAMGGHLPLLCDRLDKVISARDRELRQNSTPTTILRRHHWHQQATGMLLSLLREGGPSRAFSSPSRPPFVQPTQGLEFLGCCAHWVYESIRFLEDEYFRLGPQGAQNTLGPFTNVRKVLEERATAHVTRLFAAIINMGAPEALPQSQPLLRPLQILLSSCMEVPMAAWGINPVDSAIFEAFATALDPDVLSNVLGDAGGSHGWGQYMVGSGCAEGHSGREEEDPGGHAVGLLHFILRSFVWHFLDRTAYGTASADRVGVNTLQFLKMLLSTPGLQNIRLLEMFLPCMLGGVMRVIRPEHRLDPSRSCKIAAYDLLTHLFQQHPDLIGPPPTRVNDLEISGSVSLRNGPLQTAALPSKESLSKALSLVLSVCLRDLLGCIRDTMTDEFRIAADRMERSTSLLNEFKPLQSQDGGRIQASLMVLFGQPPQTQHVEKILRTSPVIVPNVTQSRAPEHGTRLHLAKQALGLLDCIVRETPDGASWGLRAIPPLRDLLSTGSQPVARLRDMYERILRSLASHGMAVDEFKLAVTDGAPPNSITHPSGASPPLGNLGNNLVQPVVELARLAHPMGELLHGNRMDTGAVASGQQSPLAPTRPFGVGSGTARSVRPHIRAQFGNLDCNQLASPAHQSAGGQELVGEFQSQAVAESATPAYSGHTLQQVGPAREPSQSQQTWGLSDWRAGRMPMLDGQGHAGRHLDVRVKEEDGVQQVGRHGTPMAGIATAGSSAQGTQQGDLPTVKGRVMSHQEKRSKSRQTGRELKGLLVDVEDSMGARARLLLYGGLHSRLLNTLTHSVSPLSVSCTHMRPLNPSQSRSSVAIFTNTDTTQMSVTFVG</sequence>
<feature type="region of interest" description="Disordered" evidence="1">
    <location>
        <begin position="1151"/>
        <end position="1174"/>
    </location>
</feature>
<name>A0A8S1IJZ1_9CHLO</name>
<proteinExistence type="predicted"/>
<dbReference type="Proteomes" id="UP000708148">
    <property type="component" value="Unassembled WGS sequence"/>
</dbReference>
<dbReference type="EMBL" id="CAJHUC010000300">
    <property type="protein sequence ID" value="CAD7695055.1"/>
    <property type="molecule type" value="Genomic_DNA"/>
</dbReference>
<gene>
    <name evidence="2" type="ORF">OSTQU699_LOCUS416</name>
</gene>
<keyword evidence="3" id="KW-1185">Reference proteome</keyword>
<dbReference type="OrthoDB" id="10679762at2759"/>
<feature type="region of interest" description="Disordered" evidence="1">
    <location>
        <begin position="1292"/>
        <end position="1326"/>
    </location>
</feature>
<evidence type="ECO:0000256" key="1">
    <source>
        <dbReference type="SAM" id="MobiDB-lite"/>
    </source>
</evidence>
<accession>A0A8S1IJZ1</accession>
<organism evidence="2 3">
    <name type="scientific">Ostreobium quekettii</name>
    <dbReference type="NCBI Taxonomy" id="121088"/>
    <lineage>
        <taxon>Eukaryota</taxon>
        <taxon>Viridiplantae</taxon>
        <taxon>Chlorophyta</taxon>
        <taxon>core chlorophytes</taxon>
        <taxon>Ulvophyceae</taxon>
        <taxon>TCBD clade</taxon>
        <taxon>Bryopsidales</taxon>
        <taxon>Ostreobineae</taxon>
        <taxon>Ostreobiaceae</taxon>
        <taxon>Ostreobium</taxon>
    </lineage>
</organism>
<feature type="compositionally biased region" description="Basic and acidic residues" evidence="1">
    <location>
        <begin position="1314"/>
        <end position="1326"/>
    </location>
</feature>
<feature type="region of interest" description="Disordered" evidence="1">
    <location>
        <begin position="1"/>
        <end position="22"/>
    </location>
</feature>
<comment type="caution">
    <text evidence="2">The sequence shown here is derived from an EMBL/GenBank/DDBJ whole genome shotgun (WGS) entry which is preliminary data.</text>
</comment>
<reference evidence="2" key="1">
    <citation type="submission" date="2020-12" db="EMBL/GenBank/DDBJ databases">
        <authorList>
            <person name="Iha C."/>
        </authorList>
    </citation>
    <scope>NUCLEOTIDE SEQUENCE</scope>
</reference>
<feature type="compositionally biased region" description="Polar residues" evidence="1">
    <location>
        <begin position="1293"/>
        <end position="1304"/>
    </location>
</feature>
<protein>
    <submittedName>
        <fullName evidence="2">Uncharacterized protein</fullName>
    </submittedName>
</protein>
<evidence type="ECO:0000313" key="3">
    <source>
        <dbReference type="Proteomes" id="UP000708148"/>
    </source>
</evidence>
<evidence type="ECO:0000313" key="2">
    <source>
        <dbReference type="EMBL" id="CAD7695055.1"/>
    </source>
</evidence>